<dbReference type="InterPro" id="IPR037126">
    <property type="entry name" value="PdaC/RsiV-like_sf"/>
</dbReference>
<organism evidence="2 3">
    <name type="scientific">Anaeromonas frigoriresistens</name>
    <dbReference type="NCBI Taxonomy" id="2683708"/>
    <lineage>
        <taxon>Bacteria</taxon>
        <taxon>Bacillati</taxon>
        <taxon>Bacillota</taxon>
        <taxon>Tissierellia</taxon>
        <taxon>Tissierellales</taxon>
        <taxon>Thermohalobacteraceae</taxon>
        <taxon>Anaeromonas</taxon>
    </lineage>
</organism>
<sequence length="575" mass="65892">MYSYNLYPAGIKTIYGTKWGYINNKGDFIIIPQYQRAREFQANGLAIVEKEDLWGIIDTSGEYVVYPQFEGIMDFSEGRALVIVEGGFKVIDEKGNILTKRAYNYIDPYQNGRALASITNTEGYSSYGYLDLQGQEIIPTIYDMGYPFKNGKAIVKISENKFALINKQGDILYAYNYPMVGNLGNGLLAFQRELGGKYGYIDIKGNEVIPLKYSSAQPFSKGRGIVNISEDVFYNKYGLIDKEGNFIIEPQYNDIYMLGENRAAIGKAKVETEPYMGSKYAIADILTGDILTGFVYNNISPYNRNYASVSNDTMTFFIDTKGLPSYSLPIVKGSGELSFIGDLIKANIDQKLFYLNKEGDIIWHPNYIIPLNDQFQIFEKKHKPNKDYLVYYPQIRGMKNEDTQKEVNNRLKELSKVIPIDNEKQLDYSYTGTFSVEFFKCHLLVLKLEAYNYTFGAAHGMPSQVFPHIDLISGEFYQLEDLFKEDSNYVKVLSDVISYQIENDPDYSYVFPGSFEEISKDQPFYVNEDALYIYFEPYEIGPYVAGFPTFRIPFNEIYEIINTEGDFWQAFNSCK</sequence>
<dbReference type="InterPro" id="IPR021729">
    <property type="entry name" value="DUF3298"/>
</dbReference>
<evidence type="ECO:0000313" key="3">
    <source>
        <dbReference type="Proteomes" id="UP000724672"/>
    </source>
</evidence>
<dbReference type="PANTHER" id="PTHR37841:SF1">
    <property type="entry name" value="DUF3298 DOMAIN-CONTAINING PROTEIN"/>
    <property type="match status" value="1"/>
</dbReference>
<reference evidence="2" key="1">
    <citation type="submission" date="2019-12" db="EMBL/GenBank/DDBJ databases">
        <title>Clostridiaceae gen. nov. sp. nov., isolated from sediment in Xinjiang, China.</title>
        <authorList>
            <person name="Zhang R."/>
        </authorList>
    </citation>
    <scope>NUCLEOTIDE SEQUENCE</scope>
    <source>
        <strain evidence="2">D2Q-11</strain>
    </source>
</reference>
<accession>A0A942UT90</accession>
<dbReference type="Pfam" id="PF11738">
    <property type="entry name" value="DUF3298"/>
    <property type="match status" value="1"/>
</dbReference>
<dbReference type="Gene3D" id="3.90.640.20">
    <property type="entry name" value="Heat-shock cognate protein, ATPase"/>
    <property type="match status" value="1"/>
</dbReference>
<proteinExistence type="predicted"/>
<dbReference type="RefSeq" id="WP_203366073.1">
    <property type="nucleotide sequence ID" value="NZ_WSFT01000028.1"/>
</dbReference>
<feature type="domain" description="DUF3298" evidence="1">
    <location>
        <begin position="480"/>
        <end position="554"/>
    </location>
</feature>
<gene>
    <name evidence="2" type="ORF">GOQ27_06745</name>
</gene>
<keyword evidence="3" id="KW-1185">Reference proteome</keyword>
<protein>
    <submittedName>
        <fullName evidence="2">WG repeat-containing protein</fullName>
    </submittedName>
</protein>
<name>A0A942UT90_9FIRM</name>
<dbReference type="Gene3D" id="3.30.565.40">
    <property type="entry name" value="Fervidobacterium nodosum Rt17-B1 like"/>
    <property type="match status" value="1"/>
</dbReference>
<dbReference type="Pfam" id="PF14903">
    <property type="entry name" value="WG_beta_rep"/>
    <property type="match status" value="5"/>
</dbReference>
<dbReference type="PANTHER" id="PTHR37841">
    <property type="entry name" value="GLR2918 PROTEIN"/>
    <property type="match status" value="1"/>
</dbReference>
<dbReference type="EMBL" id="WSFT01000028">
    <property type="protein sequence ID" value="MBS4538153.1"/>
    <property type="molecule type" value="Genomic_DNA"/>
</dbReference>
<comment type="caution">
    <text evidence="2">The sequence shown here is derived from an EMBL/GenBank/DDBJ whole genome shotgun (WGS) entry which is preliminary data.</text>
</comment>
<evidence type="ECO:0000259" key="1">
    <source>
        <dbReference type="Pfam" id="PF11738"/>
    </source>
</evidence>
<dbReference type="AlphaFoldDB" id="A0A942UT90"/>
<evidence type="ECO:0000313" key="2">
    <source>
        <dbReference type="EMBL" id="MBS4538153.1"/>
    </source>
</evidence>
<dbReference type="InterPro" id="IPR032774">
    <property type="entry name" value="WG_beta_rep"/>
</dbReference>
<dbReference type="Proteomes" id="UP000724672">
    <property type="component" value="Unassembled WGS sequence"/>
</dbReference>